<reference evidence="1 2" key="1">
    <citation type="submission" date="2016-06" db="EMBL/GenBank/DDBJ databases">
        <title>Complete genome sequence of a saline-alkali tolerant type strain Dietzia timorensis ID05-A0528T.</title>
        <authorList>
            <person name="Wu X."/>
        </authorList>
    </citation>
    <scope>NUCLEOTIDE SEQUENCE [LARGE SCALE GENOMIC DNA]</scope>
    <source>
        <strain evidence="1 2">ID05-A0528</strain>
    </source>
</reference>
<organism evidence="1 2">
    <name type="scientific">Dietzia timorensis</name>
    <dbReference type="NCBI Taxonomy" id="499555"/>
    <lineage>
        <taxon>Bacteria</taxon>
        <taxon>Bacillati</taxon>
        <taxon>Actinomycetota</taxon>
        <taxon>Actinomycetes</taxon>
        <taxon>Mycobacteriales</taxon>
        <taxon>Dietziaceae</taxon>
        <taxon>Dietzia</taxon>
    </lineage>
</organism>
<dbReference type="Gene3D" id="3.40.50.1240">
    <property type="entry name" value="Phosphoglycerate mutase-like"/>
    <property type="match status" value="1"/>
</dbReference>
<dbReference type="InterPro" id="IPR022492">
    <property type="entry name" value="Phosphomutase_MSMEG4193_put"/>
</dbReference>
<dbReference type="CDD" id="cd07040">
    <property type="entry name" value="HP"/>
    <property type="match status" value="1"/>
</dbReference>
<dbReference type="PANTHER" id="PTHR48100">
    <property type="entry name" value="BROAD-SPECIFICITY PHOSPHATASE YOR283W-RELATED"/>
    <property type="match status" value="1"/>
</dbReference>
<dbReference type="InterPro" id="IPR050275">
    <property type="entry name" value="PGM_Phosphatase"/>
</dbReference>
<dbReference type="GO" id="GO:0005737">
    <property type="term" value="C:cytoplasm"/>
    <property type="evidence" value="ECO:0007669"/>
    <property type="project" value="TreeGrafter"/>
</dbReference>
<evidence type="ECO:0000313" key="1">
    <source>
        <dbReference type="EMBL" id="ANI92424.1"/>
    </source>
</evidence>
<dbReference type="GO" id="GO:0016791">
    <property type="term" value="F:phosphatase activity"/>
    <property type="evidence" value="ECO:0007669"/>
    <property type="project" value="TreeGrafter"/>
</dbReference>
<dbReference type="STRING" id="499555.BJL86_1647"/>
<dbReference type="RefSeq" id="WP_067471160.1">
    <property type="nucleotide sequence ID" value="NZ_CP015961.1"/>
</dbReference>
<protein>
    <submittedName>
        <fullName evidence="1">Putative phosphoglycerate mutase GpmB</fullName>
    </submittedName>
</protein>
<gene>
    <name evidence="1" type="ORF">BJL86_1647</name>
</gene>
<dbReference type="EMBL" id="CP015961">
    <property type="protein sequence ID" value="ANI92424.1"/>
    <property type="molecule type" value="Genomic_DNA"/>
</dbReference>
<dbReference type="OrthoDB" id="4120859at2"/>
<proteinExistence type="predicted"/>
<sequence length="234" mass="24858">MTVLLIRHGVSTANQARILAGRKPGVSLNEAGEEQARSLADRLQGLEIAKIVHSPLERCGQTVEPLAAALGVVTIEDERLAEVDYGSWTGSKLGDLTDEPLWQTVQNHPSAAVFPGGESLVHMALRVVSALRERDAALAEEHGRDVLWIACSHGDPIKAAIADACGMHLDAFQRIVVEPASVSAVRYTAHRPFVMRLNDTGSDFALLSASLAAPMAKGTESSDESNVPPGGSVR</sequence>
<dbReference type="Proteomes" id="UP000186104">
    <property type="component" value="Chromosome"/>
</dbReference>
<keyword evidence="2" id="KW-1185">Reference proteome</keyword>
<dbReference type="NCBIfam" id="TIGR03848">
    <property type="entry name" value="MSMEG_4193"/>
    <property type="match status" value="1"/>
</dbReference>
<name>A0A173LLF3_9ACTN</name>
<dbReference type="SUPFAM" id="SSF53254">
    <property type="entry name" value="Phosphoglycerate mutase-like"/>
    <property type="match status" value="1"/>
</dbReference>
<evidence type="ECO:0000313" key="2">
    <source>
        <dbReference type="Proteomes" id="UP000186104"/>
    </source>
</evidence>
<dbReference type="PANTHER" id="PTHR48100:SF2">
    <property type="entry name" value="CONSERVED PROTEIN"/>
    <property type="match status" value="1"/>
</dbReference>
<accession>A0A173LLF3</accession>
<dbReference type="Pfam" id="PF00300">
    <property type="entry name" value="His_Phos_1"/>
    <property type="match status" value="1"/>
</dbReference>
<dbReference type="SMART" id="SM00855">
    <property type="entry name" value="PGAM"/>
    <property type="match status" value="1"/>
</dbReference>
<dbReference type="AlphaFoldDB" id="A0A173LLF3"/>
<dbReference type="InterPro" id="IPR013078">
    <property type="entry name" value="His_Pase_superF_clade-1"/>
</dbReference>
<dbReference type="InterPro" id="IPR029033">
    <property type="entry name" value="His_PPase_superfam"/>
</dbReference>
<dbReference type="KEGG" id="dtm:BJL86_1647"/>